<dbReference type="Gene3D" id="1.25.40.10">
    <property type="entry name" value="Tetratricopeptide repeat domain"/>
    <property type="match status" value="1"/>
</dbReference>
<protein>
    <recommendedName>
        <fullName evidence="6">Pentatricopeptide repeat-containing protein</fullName>
    </recommendedName>
</protein>
<dbReference type="PANTHER" id="PTHR47933:SF11">
    <property type="entry name" value="PENTATRICOPEPTIDE REPEAT-CONTAINING PROTEIN 2"/>
    <property type="match status" value="1"/>
</dbReference>
<proteinExistence type="inferred from homology"/>
<dbReference type="OrthoDB" id="1709053at2759"/>
<sequence>MANAYMLNVLMLAFHREWVVEEVWKEMMAKNFSPNVYGYSVLMAAYCEGEGMENAMKVWKDMGDKGLKHDIVIATYLVQL</sequence>
<dbReference type="GO" id="GO:0003729">
    <property type="term" value="F:mRNA binding"/>
    <property type="evidence" value="ECO:0007669"/>
    <property type="project" value="TreeGrafter"/>
</dbReference>
<dbReference type="InterPro" id="IPR002885">
    <property type="entry name" value="PPR_rpt"/>
</dbReference>
<reference evidence="5" key="2">
    <citation type="journal article" date="2017" name="J. Anim. Genet.">
        <title>Multiple reference genome sequences of hot pepper reveal the massive evolution of plant disease resistance genes by retroduplication.</title>
        <authorList>
            <person name="Kim S."/>
            <person name="Park J."/>
            <person name="Yeom S.-I."/>
            <person name="Kim Y.-M."/>
            <person name="Seo E."/>
            <person name="Kim K.-T."/>
            <person name="Kim M.-S."/>
            <person name="Lee J.M."/>
            <person name="Cheong K."/>
            <person name="Shin H.-S."/>
            <person name="Kim S.-B."/>
            <person name="Han K."/>
            <person name="Lee J."/>
            <person name="Park M."/>
            <person name="Lee H.-A."/>
            <person name="Lee H.-Y."/>
            <person name="Lee Y."/>
            <person name="Oh S."/>
            <person name="Lee J.H."/>
            <person name="Choi E."/>
            <person name="Choi E."/>
            <person name="Lee S.E."/>
            <person name="Jeon J."/>
            <person name="Kim H."/>
            <person name="Choi G."/>
            <person name="Song H."/>
            <person name="Lee J."/>
            <person name="Lee S.-C."/>
            <person name="Kwon J.-K."/>
            <person name="Lee H.-Y."/>
            <person name="Koo N."/>
            <person name="Hong Y."/>
            <person name="Kim R.W."/>
            <person name="Kang W.-H."/>
            <person name="Huh J.H."/>
            <person name="Kang B.-C."/>
            <person name="Yang T.-J."/>
            <person name="Lee Y.-H."/>
            <person name="Bennetzen J.L."/>
            <person name="Choi D."/>
        </authorList>
    </citation>
    <scope>NUCLEOTIDE SEQUENCE [LARGE SCALE GENOMIC DNA]</scope>
    <source>
        <strain evidence="5">cv. PBC81</strain>
    </source>
</reference>
<evidence type="ECO:0000256" key="2">
    <source>
        <dbReference type="ARBA" id="ARBA00022737"/>
    </source>
</evidence>
<keyword evidence="2" id="KW-0677">Repeat</keyword>
<dbReference type="PROSITE" id="PS51375">
    <property type="entry name" value="PPR"/>
    <property type="match status" value="1"/>
</dbReference>
<comment type="similarity">
    <text evidence="1">Belongs to the PPR family. P subfamily.</text>
</comment>
<accession>A0A2G2WXZ0</accession>
<comment type="caution">
    <text evidence="4">The sequence shown here is derived from an EMBL/GenBank/DDBJ whole genome shotgun (WGS) entry which is preliminary data.</text>
</comment>
<feature type="repeat" description="PPR" evidence="3">
    <location>
        <begin position="35"/>
        <end position="69"/>
    </location>
</feature>
<dbReference type="PANTHER" id="PTHR47933">
    <property type="entry name" value="PENTATRICOPEPTIDE REPEAT-CONTAINING PROTEIN 1, MITOCHONDRIAL"/>
    <property type="match status" value="1"/>
</dbReference>
<gene>
    <name evidence="4" type="ORF">CQW23_09786</name>
</gene>
<dbReference type="Proteomes" id="UP000224567">
    <property type="component" value="Unassembled WGS sequence"/>
</dbReference>
<dbReference type="EMBL" id="MLFT02000004">
    <property type="protein sequence ID" value="PHT50039.1"/>
    <property type="molecule type" value="Genomic_DNA"/>
</dbReference>
<dbReference type="Pfam" id="PF13812">
    <property type="entry name" value="PPR_3"/>
    <property type="match status" value="1"/>
</dbReference>
<evidence type="ECO:0000256" key="1">
    <source>
        <dbReference type="ARBA" id="ARBA00007626"/>
    </source>
</evidence>
<keyword evidence="5" id="KW-1185">Reference proteome</keyword>
<reference evidence="4 5" key="1">
    <citation type="journal article" date="2017" name="Genome Biol.">
        <title>New reference genome sequences of hot pepper reveal the massive evolution of plant disease-resistance genes by retroduplication.</title>
        <authorList>
            <person name="Kim S."/>
            <person name="Park J."/>
            <person name="Yeom S.I."/>
            <person name="Kim Y.M."/>
            <person name="Seo E."/>
            <person name="Kim K.T."/>
            <person name="Kim M.S."/>
            <person name="Lee J.M."/>
            <person name="Cheong K."/>
            <person name="Shin H.S."/>
            <person name="Kim S.B."/>
            <person name="Han K."/>
            <person name="Lee J."/>
            <person name="Park M."/>
            <person name="Lee H.A."/>
            <person name="Lee H.Y."/>
            <person name="Lee Y."/>
            <person name="Oh S."/>
            <person name="Lee J.H."/>
            <person name="Choi E."/>
            <person name="Choi E."/>
            <person name="Lee S.E."/>
            <person name="Jeon J."/>
            <person name="Kim H."/>
            <person name="Choi G."/>
            <person name="Song H."/>
            <person name="Lee J."/>
            <person name="Lee S.C."/>
            <person name="Kwon J.K."/>
            <person name="Lee H.Y."/>
            <person name="Koo N."/>
            <person name="Hong Y."/>
            <person name="Kim R.W."/>
            <person name="Kang W.H."/>
            <person name="Huh J.H."/>
            <person name="Kang B.C."/>
            <person name="Yang T.J."/>
            <person name="Lee Y.H."/>
            <person name="Bennetzen J.L."/>
            <person name="Choi D."/>
        </authorList>
    </citation>
    <scope>NUCLEOTIDE SEQUENCE [LARGE SCALE GENOMIC DNA]</scope>
    <source>
        <strain evidence="5">cv. PBC81</strain>
    </source>
</reference>
<name>A0A2G2WXZ0_CAPBA</name>
<dbReference type="AlphaFoldDB" id="A0A2G2WXZ0"/>
<evidence type="ECO:0000256" key="3">
    <source>
        <dbReference type="PROSITE-ProRule" id="PRU00708"/>
    </source>
</evidence>
<dbReference type="InterPro" id="IPR011990">
    <property type="entry name" value="TPR-like_helical_dom_sf"/>
</dbReference>
<evidence type="ECO:0000313" key="5">
    <source>
        <dbReference type="Proteomes" id="UP000224567"/>
    </source>
</evidence>
<organism evidence="4 5">
    <name type="scientific">Capsicum baccatum</name>
    <name type="common">Peruvian pepper</name>
    <dbReference type="NCBI Taxonomy" id="33114"/>
    <lineage>
        <taxon>Eukaryota</taxon>
        <taxon>Viridiplantae</taxon>
        <taxon>Streptophyta</taxon>
        <taxon>Embryophyta</taxon>
        <taxon>Tracheophyta</taxon>
        <taxon>Spermatophyta</taxon>
        <taxon>Magnoliopsida</taxon>
        <taxon>eudicotyledons</taxon>
        <taxon>Gunneridae</taxon>
        <taxon>Pentapetalae</taxon>
        <taxon>asterids</taxon>
        <taxon>lamiids</taxon>
        <taxon>Solanales</taxon>
        <taxon>Solanaceae</taxon>
        <taxon>Solanoideae</taxon>
        <taxon>Capsiceae</taxon>
        <taxon>Capsicum</taxon>
    </lineage>
</organism>
<dbReference type="NCBIfam" id="TIGR00756">
    <property type="entry name" value="PPR"/>
    <property type="match status" value="1"/>
</dbReference>
<dbReference type="InterPro" id="IPR051240">
    <property type="entry name" value="Mito_RNA-Proc/Resp"/>
</dbReference>
<evidence type="ECO:0008006" key="6">
    <source>
        <dbReference type="Google" id="ProtNLM"/>
    </source>
</evidence>
<evidence type="ECO:0000313" key="4">
    <source>
        <dbReference type="EMBL" id="PHT50039.1"/>
    </source>
</evidence>